<dbReference type="InterPro" id="IPR007599">
    <property type="entry name" value="DER1"/>
</dbReference>
<dbReference type="HOGENOM" id="CLU_051898_5_2_1"/>
<dbReference type="EMBL" id="GL377576">
    <property type="protein sequence ID" value="EFJ29912.1"/>
    <property type="molecule type" value="Genomic_DNA"/>
</dbReference>
<dbReference type="STRING" id="88036.D8RCW2"/>
<sequence>MAQLVEEWYRQIPIITRSYLTLSVLTTAGCALEVISPLNVYLNPMRVVKHYEVWRLVTNFFYFGRLDLDFLFHMFFLARYCKLLEETSFRGRTADFFFMLLFGGSLLTLIVVLGGMVSFPLPFAEILFLSNSLTFMMVYVWSRRNPYVHMSFLGLFSFTAPYLPWVLLGFSVMVGSSPWVDLLGMAAGHVYYFLEDVYPQMTGRRVLKTPGLIKALFPEEIVVVHRPPAVAGAVH</sequence>
<dbReference type="Gramene" id="EFJ25138">
    <property type="protein sequence ID" value="EFJ25138"/>
    <property type="gene ID" value="SELMODRAFT_267725"/>
</dbReference>
<organism evidence="11">
    <name type="scientific">Selaginella moellendorffii</name>
    <name type="common">Spikemoss</name>
    <dbReference type="NCBI Taxonomy" id="88036"/>
    <lineage>
        <taxon>Eukaryota</taxon>
        <taxon>Viridiplantae</taxon>
        <taxon>Streptophyta</taxon>
        <taxon>Embryophyta</taxon>
        <taxon>Tracheophyta</taxon>
        <taxon>Lycopodiopsida</taxon>
        <taxon>Selaginellales</taxon>
        <taxon>Selaginellaceae</taxon>
        <taxon>Selaginella</taxon>
    </lineage>
</organism>
<comment type="function">
    <text evidence="1">May be involved in the degradation process of specific misfolded endoplasmic reticulum (ER) luminal proteins.</text>
</comment>
<evidence type="ECO:0000256" key="8">
    <source>
        <dbReference type="RuleBase" id="RU363059"/>
    </source>
</evidence>
<keyword evidence="5 8" id="KW-0256">Endoplasmic reticulum</keyword>
<dbReference type="eggNOG" id="KOG0858">
    <property type="taxonomic scope" value="Eukaryota"/>
</dbReference>
<dbReference type="Pfam" id="PF04511">
    <property type="entry name" value="DER1"/>
    <property type="match status" value="1"/>
</dbReference>
<evidence type="ECO:0000256" key="4">
    <source>
        <dbReference type="ARBA" id="ARBA00022692"/>
    </source>
</evidence>
<evidence type="ECO:0000256" key="3">
    <source>
        <dbReference type="ARBA" id="ARBA00008917"/>
    </source>
</evidence>
<dbReference type="EMBL" id="GL377588">
    <property type="protein sequence ID" value="EFJ25138.1"/>
    <property type="molecule type" value="Genomic_DNA"/>
</dbReference>
<dbReference type="KEGG" id="smo:SELMODRAFT_267725"/>
<evidence type="ECO:0000313" key="11">
    <source>
        <dbReference type="Proteomes" id="UP000001514"/>
    </source>
</evidence>
<gene>
    <name evidence="10" type="ORF">SELMODRAFT_146006</name>
    <name evidence="9" type="ORF">SELMODRAFT_267725</name>
</gene>
<evidence type="ECO:0000256" key="6">
    <source>
        <dbReference type="ARBA" id="ARBA00022989"/>
    </source>
</evidence>
<dbReference type="InterPro" id="IPR035952">
    <property type="entry name" value="Rhomboid-like_sf"/>
</dbReference>
<dbReference type="InParanoid" id="D8RCW2"/>
<comment type="similarity">
    <text evidence="3 8">Belongs to the derlin family.</text>
</comment>
<dbReference type="GO" id="GO:0005047">
    <property type="term" value="F:signal recognition particle binding"/>
    <property type="evidence" value="ECO:0000318"/>
    <property type="project" value="GO_Central"/>
</dbReference>
<feature type="transmembrane region" description="Helical" evidence="8">
    <location>
        <begin position="62"/>
        <end position="81"/>
    </location>
</feature>
<accession>D8RCW2</accession>
<protein>
    <recommendedName>
        <fullName evidence="8">Derlin</fullName>
    </recommendedName>
</protein>
<name>D8RCW2_SELML</name>
<dbReference type="GO" id="GO:0030968">
    <property type="term" value="P:endoplasmic reticulum unfolded protein response"/>
    <property type="evidence" value="ECO:0000318"/>
    <property type="project" value="GO_Central"/>
</dbReference>
<evidence type="ECO:0000256" key="5">
    <source>
        <dbReference type="ARBA" id="ARBA00022824"/>
    </source>
</evidence>
<dbReference type="OMA" id="FKSQYWR"/>
<dbReference type="GO" id="GO:0005789">
    <property type="term" value="C:endoplasmic reticulum membrane"/>
    <property type="evidence" value="ECO:0000318"/>
    <property type="project" value="GO_Central"/>
</dbReference>
<proteinExistence type="inferred from homology"/>
<evidence type="ECO:0000256" key="1">
    <source>
        <dbReference type="ARBA" id="ARBA00003292"/>
    </source>
</evidence>
<keyword evidence="7 8" id="KW-0472">Membrane</keyword>
<dbReference type="PANTHER" id="PTHR11009">
    <property type="entry name" value="DER1-LIKE PROTEIN, DERLIN"/>
    <property type="match status" value="1"/>
</dbReference>
<feature type="transmembrane region" description="Helical" evidence="8">
    <location>
        <begin position="93"/>
        <end position="117"/>
    </location>
</feature>
<dbReference type="Gramene" id="EFJ29912">
    <property type="protein sequence ID" value="EFJ29912"/>
    <property type="gene ID" value="SELMODRAFT_146006"/>
</dbReference>
<dbReference type="OrthoDB" id="1716531at2759"/>
<keyword evidence="11" id="KW-1185">Reference proteome</keyword>
<comment type="function">
    <text evidence="8">May be involved in the degradation of misfolded endoplasmic reticulum (ER) luminal proteins.</text>
</comment>
<keyword evidence="4 8" id="KW-0812">Transmembrane</keyword>
<feature type="transmembrane region" description="Helical" evidence="8">
    <location>
        <begin position="153"/>
        <end position="173"/>
    </location>
</feature>
<reference evidence="10 11" key="1">
    <citation type="journal article" date="2011" name="Science">
        <title>The Selaginella genome identifies genetic changes associated with the evolution of vascular plants.</title>
        <authorList>
            <person name="Banks J.A."/>
            <person name="Nishiyama T."/>
            <person name="Hasebe M."/>
            <person name="Bowman J.L."/>
            <person name="Gribskov M."/>
            <person name="dePamphilis C."/>
            <person name="Albert V.A."/>
            <person name="Aono N."/>
            <person name="Aoyama T."/>
            <person name="Ambrose B.A."/>
            <person name="Ashton N.W."/>
            <person name="Axtell M.J."/>
            <person name="Barker E."/>
            <person name="Barker M.S."/>
            <person name="Bennetzen J.L."/>
            <person name="Bonawitz N.D."/>
            <person name="Chapple C."/>
            <person name="Cheng C."/>
            <person name="Correa L.G."/>
            <person name="Dacre M."/>
            <person name="DeBarry J."/>
            <person name="Dreyer I."/>
            <person name="Elias M."/>
            <person name="Engstrom E.M."/>
            <person name="Estelle M."/>
            <person name="Feng L."/>
            <person name="Finet C."/>
            <person name="Floyd S.K."/>
            <person name="Frommer W.B."/>
            <person name="Fujita T."/>
            <person name="Gramzow L."/>
            <person name="Gutensohn M."/>
            <person name="Harholt J."/>
            <person name="Hattori M."/>
            <person name="Heyl A."/>
            <person name="Hirai T."/>
            <person name="Hiwatashi Y."/>
            <person name="Ishikawa M."/>
            <person name="Iwata M."/>
            <person name="Karol K.G."/>
            <person name="Koehler B."/>
            <person name="Kolukisaoglu U."/>
            <person name="Kubo M."/>
            <person name="Kurata T."/>
            <person name="Lalonde S."/>
            <person name="Li K."/>
            <person name="Li Y."/>
            <person name="Litt A."/>
            <person name="Lyons E."/>
            <person name="Manning G."/>
            <person name="Maruyama T."/>
            <person name="Michael T.P."/>
            <person name="Mikami K."/>
            <person name="Miyazaki S."/>
            <person name="Morinaga S."/>
            <person name="Murata T."/>
            <person name="Mueller-Roeber B."/>
            <person name="Nelson D.R."/>
            <person name="Obara M."/>
            <person name="Oguri Y."/>
            <person name="Olmstead R.G."/>
            <person name="Onodera N."/>
            <person name="Petersen B.L."/>
            <person name="Pils B."/>
            <person name="Prigge M."/>
            <person name="Rensing S.A."/>
            <person name="Riano-Pachon D.M."/>
            <person name="Roberts A.W."/>
            <person name="Sato Y."/>
            <person name="Scheller H.V."/>
            <person name="Schulz B."/>
            <person name="Schulz C."/>
            <person name="Shakirov E.V."/>
            <person name="Shibagaki N."/>
            <person name="Shinohara N."/>
            <person name="Shippen D.E."/>
            <person name="Soerensen I."/>
            <person name="Sotooka R."/>
            <person name="Sugimoto N."/>
            <person name="Sugita M."/>
            <person name="Sumikawa N."/>
            <person name="Tanurdzic M."/>
            <person name="Theissen G."/>
            <person name="Ulvskov P."/>
            <person name="Wakazuki S."/>
            <person name="Weng J.K."/>
            <person name="Willats W.W."/>
            <person name="Wipf D."/>
            <person name="Wolf P.G."/>
            <person name="Yang L."/>
            <person name="Zimmer A.D."/>
            <person name="Zhu Q."/>
            <person name="Mitros T."/>
            <person name="Hellsten U."/>
            <person name="Loque D."/>
            <person name="Otillar R."/>
            <person name="Salamov A."/>
            <person name="Schmutz J."/>
            <person name="Shapiro H."/>
            <person name="Lindquist E."/>
            <person name="Lucas S."/>
            <person name="Rokhsar D."/>
            <person name="Grigoriev I.V."/>
        </authorList>
    </citation>
    <scope>NUCLEOTIDE SEQUENCE [LARGE SCALE GENOMIC DNA]</scope>
</reference>
<keyword evidence="6 8" id="KW-1133">Transmembrane helix</keyword>
<evidence type="ECO:0000256" key="2">
    <source>
        <dbReference type="ARBA" id="ARBA00004477"/>
    </source>
</evidence>
<evidence type="ECO:0000256" key="7">
    <source>
        <dbReference type="ARBA" id="ARBA00023136"/>
    </source>
</evidence>
<evidence type="ECO:0000313" key="10">
    <source>
        <dbReference type="EMBL" id="EFJ29912.1"/>
    </source>
</evidence>
<dbReference type="FunFam" id="1.20.1540.10:FF:000016">
    <property type="entry name" value="Derlin"/>
    <property type="match status" value="1"/>
</dbReference>
<dbReference type="GO" id="GO:0036503">
    <property type="term" value="P:ERAD pathway"/>
    <property type="evidence" value="ECO:0000318"/>
    <property type="project" value="GO_Central"/>
</dbReference>
<comment type="subcellular location">
    <subcellularLocation>
        <location evidence="2 8">Endoplasmic reticulum membrane</location>
        <topology evidence="2 8">Multi-pass membrane protein</topology>
    </subcellularLocation>
</comment>
<dbReference type="Gene3D" id="1.20.1540.10">
    <property type="entry name" value="Rhomboid-like"/>
    <property type="match status" value="1"/>
</dbReference>
<dbReference type="Proteomes" id="UP000001514">
    <property type="component" value="Unassembled WGS sequence"/>
</dbReference>
<dbReference type="KEGG" id="smo:SELMODRAFT_146006"/>
<evidence type="ECO:0000313" key="9">
    <source>
        <dbReference type="EMBL" id="EFJ25138.1"/>
    </source>
</evidence>
<dbReference type="AlphaFoldDB" id="D8RCW2"/>
<feature type="transmembrane region" description="Helical" evidence="8">
    <location>
        <begin position="20"/>
        <end position="42"/>
    </location>
</feature>
<feature type="transmembrane region" description="Helical" evidence="8">
    <location>
        <begin position="123"/>
        <end position="141"/>
    </location>
</feature>
<dbReference type="FunCoup" id="D8RCW2">
    <property type="interactions" value="4457"/>
</dbReference>
<dbReference type="SUPFAM" id="SSF144091">
    <property type="entry name" value="Rhomboid-like"/>
    <property type="match status" value="1"/>
</dbReference>